<keyword evidence="4" id="KW-1185">Reference proteome</keyword>
<evidence type="ECO:0000313" key="4">
    <source>
        <dbReference type="Proteomes" id="UP000619788"/>
    </source>
</evidence>
<proteinExistence type="predicted"/>
<evidence type="ECO:0000256" key="1">
    <source>
        <dbReference type="ARBA" id="ARBA00023239"/>
    </source>
</evidence>
<feature type="region of interest" description="Disordered" evidence="2">
    <location>
        <begin position="159"/>
        <end position="198"/>
    </location>
</feature>
<comment type="caution">
    <text evidence="3">The sequence shown here is derived from an EMBL/GenBank/DDBJ whole genome shotgun (WGS) entry which is preliminary data.</text>
</comment>
<dbReference type="GO" id="GO:0016841">
    <property type="term" value="F:ammonia-lyase activity"/>
    <property type="evidence" value="ECO:0007669"/>
    <property type="project" value="UniProtKB-ARBA"/>
</dbReference>
<name>A0A8J3SH24_9ACTN</name>
<dbReference type="PANTHER" id="PTHR10362">
    <property type="entry name" value="HISTIDINE AMMONIA-LYASE"/>
    <property type="match status" value="1"/>
</dbReference>
<dbReference type="Pfam" id="PF00221">
    <property type="entry name" value="Lyase_aromatic"/>
    <property type="match status" value="1"/>
</dbReference>
<dbReference type="AlphaFoldDB" id="A0A8J3SH24"/>
<feature type="compositionally biased region" description="Basic and acidic residues" evidence="2">
    <location>
        <begin position="160"/>
        <end position="170"/>
    </location>
</feature>
<protein>
    <submittedName>
        <fullName evidence="3">Histidine ammonia-lyase</fullName>
    </submittedName>
</protein>
<evidence type="ECO:0000256" key="2">
    <source>
        <dbReference type="SAM" id="MobiDB-lite"/>
    </source>
</evidence>
<organism evidence="3 4">
    <name type="scientific">Planobispora siamensis</name>
    <dbReference type="NCBI Taxonomy" id="936338"/>
    <lineage>
        <taxon>Bacteria</taxon>
        <taxon>Bacillati</taxon>
        <taxon>Actinomycetota</taxon>
        <taxon>Actinomycetes</taxon>
        <taxon>Streptosporangiales</taxon>
        <taxon>Streptosporangiaceae</taxon>
        <taxon>Planobispora</taxon>
    </lineage>
</organism>
<dbReference type="EMBL" id="BOOJ01000027">
    <property type="protein sequence ID" value="GIH92350.1"/>
    <property type="molecule type" value="Genomic_DNA"/>
</dbReference>
<sequence>MTIVLDGTGLTCQDVHRAAHGAGILLGSLERAEAAWRTARSLQGPLYGRTTGVGANKGVAVESAGLDLLRSHAGGAGPRVGRPRARAALVVRLNQLLAGGSGLDPALLAVLAEVINRGLTPPIRTYGALGTGDLTALATTALCLLGEIAWVAPGRAFSPEARRETTREDASPPADEDTPPLPAGQDAPRPDAGQGAPRFALAPEDALPFISSGAATLADAALAVHRLRVLLDAAVAVAAHSFRAIEASPEPLAEAVQRPGNQRAVAARLRELVGPTAPPRVQDPYGYRTMPQVHAAALDALDRAREAVTAELNASPENPLIAGGRAWHNGAFHSAGVALALDALRAGIVQTASLSAARLATLTDPGHTGLLPFLAERPGLSGVMILEYVAHSALADLRHLAAPVTLGTAVLSLGTEDHASFAPQAARAALRAAGPLEAVLACELVAAVRALRQRGLPCDSPLDPAMADRPLDADLGLARSLLPGLGLSRTPLSGPRSTGGAPPG</sequence>
<evidence type="ECO:0000313" key="3">
    <source>
        <dbReference type="EMBL" id="GIH92350.1"/>
    </source>
</evidence>
<gene>
    <name evidence="3" type="primary">hutH_1</name>
    <name evidence="3" type="ORF">Psi01_29800</name>
</gene>
<accession>A0A8J3SH24</accession>
<dbReference type="SUPFAM" id="SSF48557">
    <property type="entry name" value="L-aspartase-like"/>
    <property type="match status" value="1"/>
</dbReference>
<keyword evidence="1" id="KW-0456">Lyase</keyword>
<dbReference type="RefSeq" id="WP_204064578.1">
    <property type="nucleotide sequence ID" value="NZ_BOOJ01000027.1"/>
</dbReference>
<dbReference type="InterPro" id="IPR024083">
    <property type="entry name" value="Fumarase/histidase_N"/>
</dbReference>
<dbReference type="InterPro" id="IPR001106">
    <property type="entry name" value="Aromatic_Lyase"/>
</dbReference>
<dbReference type="Gene3D" id="1.20.200.10">
    <property type="entry name" value="Fumarase/aspartase (Central domain)"/>
    <property type="match status" value="1"/>
</dbReference>
<dbReference type="Gene3D" id="1.10.275.10">
    <property type="entry name" value="Fumarase/aspartase (N-terminal domain)"/>
    <property type="match status" value="1"/>
</dbReference>
<dbReference type="InterPro" id="IPR008948">
    <property type="entry name" value="L-Aspartase-like"/>
</dbReference>
<reference evidence="3 4" key="1">
    <citation type="submission" date="2021-01" db="EMBL/GenBank/DDBJ databases">
        <title>Whole genome shotgun sequence of Planobispora siamensis NBRC 107568.</title>
        <authorList>
            <person name="Komaki H."/>
            <person name="Tamura T."/>
        </authorList>
    </citation>
    <scope>NUCLEOTIDE SEQUENCE [LARGE SCALE GENOMIC DNA]</scope>
    <source>
        <strain evidence="3 4">NBRC 107568</strain>
    </source>
</reference>
<dbReference type="Proteomes" id="UP000619788">
    <property type="component" value="Unassembled WGS sequence"/>
</dbReference>